<protein>
    <submittedName>
        <fullName evidence="1">8791_t:CDS:1</fullName>
    </submittedName>
</protein>
<feature type="non-terminal residue" evidence="1">
    <location>
        <position position="1"/>
    </location>
</feature>
<feature type="non-terminal residue" evidence="1">
    <location>
        <position position="168"/>
    </location>
</feature>
<keyword evidence="2" id="KW-1185">Reference proteome</keyword>
<accession>A0ACA9PC59</accession>
<organism evidence="1 2">
    <name type="scientific">Scutellospora calospora</name>
    <dbReference type="NCBI Taxonomy" id="85575"/>
    <lineage>
        <taxon>Eukaryota</taxon>
        <taxon>Fungi</taxon>
        <taxon>Fungi incertae sedis</taxon>
        <taxon>Mucoromycota</taxon>
        <taxon>Glomeromycotina</taxon>
        <taxon>Glomeromycetes</taxon>
        <taxon>Diversisporales</taxon>
        <taxon>Gigasporaceae</taxon>
        <taxon>Scutellospora</taxon>
    </lineage>
</organism>
<sequence length="168" mass="18256">ASSARDSPVSKDGAPIYDFGRNSVLGFSTEDGASDPENVADLESAISQNAVVPVDFTSYGETNTGKVSMQIDSIKEVQKTEIKIIVNELTNHNDNIMEDNGLKLRESPSEYNYDSNIILPETSEINGKLDYIPSEIQDEGAECNTAQTNDTSHNDTFSTIESHSDSCP</sequence>
<name>A0ACA9PC59_9GLOM</name>
<evidence type="ECO:0000313" key="1">
    <source>
        <dbReference type="EMBL" id="CAG8702516.1"/>
    </source>
</evidence>
<dbReference type="Proteomes" id="UP000789860">
    <property type="component" value="Unassembled WGS sequence"/>
</dbReference>
<dbReference type="EMBL" id="CAJVPM010040101">
    <property type="protein sequence ID" value="CAG8702516.1"/>
    <property type="molecule type" value="Genomic_DNA"/>
</dbReference>
<proteinExistence type="predicted"/>
<reference evidence="1" key="1">
    <citation type="submission" date="2021-06" db="EMBL/GenBank/DDBJ databases">
        <authorList>
            <person name="Kallberg Y."/>
            <person name="Tangrot J."/>
            <person name="Rosling A."/>
        </authorList>
    </citation>
    <scope>NUCLEOTIDE SEQUENCE</scope>
    <source>
        <strain evidence="1">AU212A</strain>
    </source>
</reference>
<gene>
    <name evidence="1" type="ORF">SCALOS_LOCUS10552</name>
</gene>
<evidence type="ECO:0000313" key="2">
    <source>
        <dbReference type="Proteomes" id="UP000789860"/>
    </source>
</evidence>
<comment type="caution">
    <text evidence="1">The sequence shown here is derived from an EMBL/GenBank/DDBJ whole genome shotgun (WGS) entry which is preliminary data.</text>
</comment>